<reference evidence="2" key="2">
    <citation type="submission" date="2020-11" db="EMBL/GenBank/DDBJ databases">
        <authorList>
            <person name="McCartney M.A."/>
            <person name="Auch B."/>
            <person name="Kono T."/>
            <person name="Mallez S."/>
            <person name="Becker A."/>
            <person name="Gohl D.M."/>
            <person name="Silverstein K.A.T."/>
            <person name="Koren S."/>
            <person name="Bechman K.B."/>
            <person name="Herman A."/>
            <person name="Abrahante J.E."/>
            <person name="Garbe J."/>
        </authorList>
    </citation>
    <scope>NUCLEOTIDE SEQUENCE</scope>
    <source>
        <strain evidence="2">Duluth1</strain>
        <tissue evidence="2">Whole animal</tissue>
    </source>
</reference>
<gene>
    <name evidence="2" type="ORF">DPMN_074682</name>
</gene>
<keyword evidence="3" id="KW-1185">Reference proteome</keyword>
<protein>
    <submittedName>
        <fullName evidence="2">Uncharacterized protein</fullName>
    </submittedName>
</protein>
<name>A0A9D4BNM5_DREPO</name>
<dbReference type="EMBL" id="JAIWYP010000015">
    <property type="protein sequence ID" value="KAH3699722.1"/>
    <property type="molecule type" value="Genomic_DNA"/>
</dbReference>
<dbReference type="Proteomes" id="UP000828390">
    <property type="component" value="Unassembled WGS sequence"/>
</dbReference>
<comment type="caution">
    <text evidence="2">The sequence shown here is derived from an EMBL/GenBank/DDBJ whole genome shotgun (WGS) entry which is preliminary data.</text>
</comment>
<sequence length="85" mass="9617">MPDWGKYIGANRLAQVNNCGTVKPPQFNRNDSPRPELSTQKQQRYVTNQCDTNPQTLSTHVDRRHLLTITTAHISDANARFPGNI</sequence>
<evidence type="ECO:0000313" key="3">
    <source>
        <dbReference type="Proteomes" id="UP000828390"/>
    </source>
</evidence>
<proteinExistence type="predicted"/>
<dbReference type="AlphaFoldDB" id="A0A9D4BNM5"/>
<feature type="region of interest" description="Disordered" evidence="1">
    <location>
        <begin position="18"/>
        <end position="44"/>
    </location>
</feature>
<accession>A0A9D4BNM5</accession>
<evidence type="ECO:0000313" key="2">
    <source>
        <dbReference type="EMBL" id="KAH3699722.1"/>
    </source>
</evidence>
<evidence type="ECO:0000256" key="1">
    <source>
        <dbReference type="SAM" id="MobiDB-lite"/>
    </source>
</evidence>
<reference evidence="2" key="1">
    <citation type="journal article" date="2019" name="bioRxiv">
        <title>The Genome of the Zebra Mussel, Dreissena polymorpha: A Resource for Invasive Species Research.</title>
        <authorList>
            <person name="McCartney M.A."/>
            <person name="Auch B."/>
            <person name="Kono T."/>
            <person name="Mallez S."/>
            <person name="Zhang Y."/>
            <person name="Obille A."/>
            <person name="Becker A."/>
            <person name="Abrahante J.E."/>
            <person name="Garbe J."/>
            <person name="Badalamenti J.P."/>
            <person name="Herman A."/>
            <person name="Mangelson H."/>
            <person name="Liachko I."/>
            <person name="Sullivan S."/>
            <person name="Sone E.D."/>
            <person name="Koren S."/>
            <person name="Silverstein K.A.T."/>
            <person name="Beckman K.B."/>
            <person name="Gohl D.M."/>
        </authorList>
    </citation>
    <scope>NUCLEOTIDE SEQUENCE</scope>
    <source>
        <strain evidence="2">Duluth1</strain>
        <tissue evidence="2">Whole animal</tissue>
    </source>
</reference>
<organism evidence="2 3">
    <name type="scientific">Dreissena polymorpha</name>
    <name type="common">Zebra mussel</name>
    <name type="synonym">Mytilus polymorpha</name>
    <dbReference type="NCBI Taxonomy" id="45954"/>
    <lineage>
        <taxon>Eukaryota</taxon>
        <taxon>Metazoa</taxon>
        <taxon>Spiralia</taxon>
        <taxon>Lophotrochozoa</taxon>
        <taxon>Mollusca</taxon>
        <taxon>Bivalvia</taxon>
        <taxon>Autobranchia</taxon>
        <taxon>Heteroconchia</taxon>
        <taxon>Euheterodonta</taxon>
        <taxon>Imparidentia</taxon>
        <taxon>Neoheterodontei</taxon>
        <taxon>Myida</taxon>
        <taxon>Dreissenoidea</taxon>
        <taxon>Dreissenidae</taxon>
        <taxon>Dreissena</taxon>
    </lineage>
</organism>